<accession>A0A194WUI4</accession>
<protein>
    <submittedName>
        <fullName evidence="1">Uncharacterized protein</fullName>
    </submittedName>
</protein>
<dbReference type="InParanoid" id="A0A194WUI4"/>
<dbReference type="GeneID" id="28815743"/>
<keyword evidence="2" id="KW-1185">Reference proteome</keyword>
<gene>
    <name evidence="1" type="ORF">LY89DRAFT_228383</name>
</gene>
<dbReference type="KEGG" id="psco:LY89DRAFT_228383"/>
<dbReference type="AlphaFoldDB" id="A0A194WUI4"/>
<evidence type="ECO:0000313" key="1">
    <source>
        <dbReference type="EMBL" id="KUJ11621.1"/>
    </source>
</evidence>
<dbReference type="RefSeq" id="XP_018065976.1">
    <property type="nucleotide sequence ID" value="XM_018206017.1"/>
</dbReference>
<reference evidence="1 2" key="1">
    <citation type="submission" date="2015-10" db="EMBL/GenBank/DDBJ databases">
        <title>Full genome of DAOMC 229536 Phialocephala scopiformis, a fungal endophyte of spruce producing the potent anti-insectan compound rugulosin.</title>
        <authorList>
            <consortium name="DOE Joint Genome Institute"/>
            <person name="Walker A.K."/>
            <person name="Frasz S.L."/>
            <person name="Seifert K.A."/>
            <person name="Miller J.D."/>
            <person name="Mondo S.J."/>
            <person name="Labutti K."/>
            <person name="Lipzen A."/>
            <person name="Dockter R."/>
            <person name="Kennedy M."/>
            <person name="Grigoriev I.V."/>
            <person name="Spatafora J.W."/>
        </authorList>
    </citation>
    <scope>NUCLEOTIDE SEQUENCE [LARGE SCALE GENOMIC DNA]</scope>
    <source>
        <strain evidence="1 2">CBS 120377</strain>
    </source>
</reference>
<name>A0A194WUI4_MOLSC</name>
<sequence>MNSLAPTHTDLFTEELAKLKKIRSLAINPDVALRGAVAAWTEFRVWVDNHIEDLIVYLDKDVTLVHNHNPPPVIYDPDNAVRIHPTRYGNNTETKEMLKAIRMNPRDVDSYSALMCEVLMEILRLENMFEDGDLQTDHANWKPPTPKFMVMATSPSAT</sequence>
<evidence type="ECO:0000313" key="2">
    <source>
        <dbReference type="Proteomes" id="UP000070700"/>
    </source>
</evidence>
<organism evidence="1 2">
    <name type="scientific">Mollisia scopiformis</name>
    <name type="common">Conifer needle endophyte fungus</name>
    <name type="synonym">Phialocephala scopiformis</name>
    <dbReference type="NCBI Taxonomy" id="149040"/>
    <lineage>
        <taxon>Eukaryota</taxon>
        <taxon>Fungi</taxon>
        <taxon>Dikarya</taxon>
        <taxon>Ascomycota</taxon>
        <taxon>Pezizomycotina</taxon>
        <taxon>Leotiomycetes</taxon>
        <taxon>Helotiales</taxon>
        <taxon>Mollisiaceae</taxon>
        <taxon>Mollisia</taxon>
    </lineage>
</organism>
<dbReference type="Proteomes" id="UP000070700">
    <property type="component" value="Unassembled WGS sequence"/>
</dbReference>
<proteinExistence type="predicted"/>
<dbReference type="EMBL" id="KQ947426">
    <property type="protein sequence ID" value="KUJ11621.1"/>
    <property type="molecule type" value="Genomic_DNA"/>
</dbReference>